<feature type="region of interest" description="Disordered" evidence="1">
    <location>
        <begin position="104"/>
        <end position="213"/>
    </location>
</feature>
<name>M4B6L5_HYAAE</name>
<dbReference type="InParanoid" id="M4B6L5"/>
<proteinExistence type="predicted"/>
<feature type="compositionally biased region" description="Basic and acidic residues" evidence="1">
    <location>
        <begin position="189"/>
        <end position="199"/>
    </location>
</feature>
<evidence type="ECO:0000313" key="2">
    <source>
        <dbReference type="EnsemblProtists" id="HpaP801916"/>
    </source>
</evidence>
<keyword evidence="3" id="KW-1185">Reference proteome</keyword>
<feature type="compositionally biased region" description="Polar residues" evidence="1">
    <location>
        <begin position="157"/>
        <end position="183"/>
    </location>
</feature>
<feature type="region of interest" description="Disordered" evidence="1">
    <location>
        <begin position="1"/>
        <end position="41"/>
    </location>
</feature>
<dbReference type="Proteomes" id="UP000011713">
    <property type="component" value="Unassembled WGS sequence"/>
</dbReference>
<dbReference type="EMBL" id="JH598637">
    <property type="status" value="NOT_ANNOTATED_CDS"/>
    <property type="molecule type" value="Genomic_DNA"/>
</dbReference>
<dbReference type="VEuPathDB" id="FungiDB:HpaG801916"/>
<organism evidence="2 3">
    <name type="scientific">Hyaloperonospora arabidopsidis (strain Emoy2)</name>
    <name type="common">Downy mildew agent</name>
    <name type="synonym">Peronospora arabidopsidis</name>
    <dbReference type="NCBI Taxonomy" id="559515"/>
    <lineage>
        <taxon>Eukaryota</taxon>
        <taxon>Sar</taxon>
        <taxon>Stramenopiles</taxon>
        <taxon>Oomycota</taxon>
        <taxon>Peronosporomycetes</taxon>
        <taxon>Peronosporales</taxon>
        <taxon>Peronosporaceae</taxon>
        <taxon>Hyaloperonospora</taxon>
    </lineage>
</organism>
<evidence type="ECO:0000313" key="3">
    <source>
        <dbReference type="Proteomes" id="UP000011713"/>
    </source>
</evidence>
<protein>
    <submittedName>
        <fullName evidence="2">Uncharacterized protein</fullName>
    </submittedName>
</protein>
<sequence>MEESVDYGSDTSLAGDARTVSDTPMSEVHPPTPLGPFADPDEVIVTNPLDGQHELAVQREESARRHVQMVTTLRNQRDYVFTPPSVEERLRQTTDQSLATWTIGPVADSPEEGASGQALRERRNNGRRRRRLRSLGAPHSSPQQYLKARGQLRNRTRYASATTVAASAGQTVTNNPPIDTTSGGKRPRSRNDTGHDIQKHPRRMGSLAEGESHIPMSSPTFGYPRHFITYWYWPWRRPSVGVGVPKEEHEKVLLEMNGLRETLGKTQSALNATRARVQELESGHTRMEAQLDLLIRMQQPVARPTSAAQAPPSSRKTDPDTA</sequence>
<reference evidence="3" key="1">
    <citation type="journal article" date="2010" name="Science">
        <title>Signatures of adaptation to obligate biotrophy in the Hyaloperonospora arabidopsidis genome.</title>
        <authorList>
            <person name="Baxter L."/>
            <person name="Tripathy S."/>
            <person name="Ishaque N."/>
            <person name="Boot N."/>
            <person name="Cabral A."/>
            <person name="Kemen E."/>
            <person name="Thines M."/>
            <person name="Ah-Fong A."/>
            <person name="Anderson R."/>
            <person name="Badejoko W."/>
            <person name="Bittner-Eddy P."/>
            <person name="Boore J.L."/>
            <person name="Chibucos M.C."/>
            <person name="Coates M."/>
            <person name="Dehal P."/>
            <person name="Delehaunty K."/>
            <person name="Dong S."/>
            <person name="Downton P."/>
            <person name="Dumas B."/>
            <person name="Fabro G."/>
            <person name="Fronick C."/>
            <person name="Fuerstenberg S.I."/>
            <person name="Fulton L."/>
            <person name="Gaulin E."/>
            <person name="Govers F."/>
            <person name="Hughes L."/>
            <person name="Humphray S."/>
            <person name="Jiang R.H."/>
            <person name="Judelson H."/>
            <person name="Kamoun S."/>
            <person name="Kyung K."/>
            <person name="Meijer H."/>
            <person name="Minx P."/>
            <person name="Morris P."/>
            <person name="Nelson J."/>
            <person name="Phuntumart V."/>
            <person name="Qutob D."/>
            <person name="Rehmany A."/>
            <person name="Rougon-Cardoso A."/>
            <person name="Ryden P."/>
            <person name="Torto-Alalibo T."/>
            <person name="Studholme D."/>
            <person name="Wang Y."/>
            <person name="Win J."/>
            <person name="Wood J."/>
            <person name="Clifton S.W."/>
            <person name="Rogers J."/>
            <person name="Van den Ackerveken G."/>
            <person name="Jones J.D."/>
            <person name="McDowell J.M."/>
            <person name="Beynon J."/>
            <person name="Tyler B.M."/>
        </authorList>
    </citation>
    <scope>NUCLEOTIDE SEQUENCE [LARGE SCALE GENOMIC DNA]</scope>
    <source>
        <strain evidence="3">Emoy2</strain>
    </source>
</reference>
<evidence type="ECO:0000256" key="1">
    <source>
        <dbReference type="SAM" id="MobiDB-lite"/>
    </source>
</evidence>
<dbReference type="HOGENOM" id="CLU_051764_0_0_1"/>
<dbReference type="EnsemblProtists" id="HpaT801916">
    <property type="protein sequence ID" value="HpaP801916"/>
    <property type="gene ID" value="HpaG801916"/>
</dbReference>
<reference evidence="2" key="2">
    <citation type="submission" date="2015-06" db="UniProtKB">
        <authorList>
            <consortium name="EnsemblProtists"/>
        </authorList>
    </citation>
    <scope>IDENTIFICATION</scope>
    <source>
        <strain evidence="2">Emoy2</strain>
    </source>
</reference>
<accession>M4B6L5</accession>
<feature type="region of interest" description="Disordered" evidence="1">
    <location>
        <begin position="301"/>
        <end position="322"/>
    </location>
</feature>
<dbReference type="AlphaFoldDB" id="M4B6L5"/>